<keyword evidence="2 3" id="KW-0808">Transferase</keyword>
<accession>A0A3E2DLY1</accession>
<evidence type="ECO:0000256" key="1">
    <source>
        <dbReference type="ARBA" id="ARBA00008467"/>
    </source>
</evidence>
<dbReference type="PROSITE" id="PS52004">
    <property type="entry name" value="KS3_2"/>
    <property type="match status" value="1"/>
</dbReference>
<dbReference type="InterPro" id="IPR000794">
    <property type="entry name" value="Beta-ketoacyl_synthase"/>
</dbReference>
<dbReference type="PANTHER" id="PTHR11712">
    <property type="entry name" value="POLYKETIDE SYNTHASE-RELATED"/>
    <property type="match status" value="1"/>
</dbReference>
<evidence type="ECO:0000313" key="5">
    <source>
        <dbReference type="EMBL" id="RFT46304.1"/>
    </source>
</evidence>
<dbReference type="SMART" id="SM00825">
    <property type="entry name" value="PKS_KS"/>
    <property type="match status" value="1"/>
</dbReference>
<evidence type="ECO:0000313" key="6">
    <source>
        <dbReference type="Proteomes" id="UP000259211"/>
    </source>
</evidence>
<comment type="similarity">
    <text evidence="1 3">Belongs to the thiolase-like superfamily. Beta-ketoacyl-ACP synthases family.</text>
</comment>
<dbReference type="GO" id="GO:0004315">
    <property type="term" value="F:3-oxoacyl-[acyl-carrier-protein] synthase activity"/>
    <property type="evidence" value="ECO:0007669"/>
    <property type="project" value="TreeGrafter"/>
</dbReference>
<organism evidence="5 6">
    <name type="scientific">Cutibacterium avidum</name>
    <dbReference type="NCBI Taxonomy" id="33010"/>
    <lineage>
        <taxon>Bacteria</taxon>
        <taxon>Bacillati</taxon>
        <taxon>Actinomycetota</taxon>
        <taxon>Actinomycetes</taxon>
        <taxon>Propionibacteriales</taxon>
        <taxon>Propionibacteriaceae</taxon>
        <taxon>Cutibacterium</taxon>
    </lineage>
</organism>
<dbReference type="InterPro" id="IPR020841">
    <property type="entry name" value="PKS_Beta-ketoAc_synthase_dom"/>
</dbReference>
<evidence type="ECO:0000256" key="2">
    <source>
        <dbReference type="ARBA" id="ARBA00022679"/>
    </source>
</evidence>
<dbReference type="GO" id="GO:0006633">
    <property type="term" value="P:fatty acid biosynthetic process"/>
    <property type="evidence" value="ECO:0007669"/>
    <property type="project" value="TreeGrafter"/>
</dbReference>
<dbReference type="SUPFAM" id="SSF53901">
    <property type="entry name" value="Thiolase-like"/>
    <property type="match status" value="2"/>
</dbReference>
<evidence type="ECO:0000259" key="4">
    <source>
        <dbReference type="PROSITE" id="PS52004"/>
    </source>
</evidence>
<sequence>MADKVVISGVGIQLPRALGAADFGRLLREGRMRENPSDGSCVIRAPQTAAERLQAMSEIEGLLPGTVLPRRCSRQLGLALLAASEAVQKAGGRGAVAPDRWAVYVAGEGQTSDVQWGLHQTFARQPAAVRPSDVQSVWATDVAASLAELVGSTGETMVVGGASAAGSCGLVAAARAIQSGACDAALVVSSSDHLDPATVQAFVNVGAAGAPGVTGIPLDAEQHGLVLTEAGAAVLLESQNHAAARGGESMAVFSSGVVRGGGSRGTRPNLEREQSTFRLALEQAGLASDAIDLINLHATGTALGDAVELEAVSGVFEHGPVLQATKALVGHALGAASLVEAVACCLQIAGEFIHPTPVPHPVRADLDLRGQQRPVHHVMSNAFGFGGVNSSLILSRPLTARHFEET</sequence>
<dbReference type="Pfam" id="PF02801">
    <property type="entry name" value="Ketoacyl-synt_C"/>
    <property type="match status" value="1"/>
</dbReference>
<name>A0A3E2DLY1_9ACTN</name>
<dbReference type="InterPro" id="IPR014030">
    <property type="entry name" value="Ketoacyl_synth_N"/>
</dbReference>
<dbReference type="Gene3D" id="3.40.47.10">
    <property type="match status" value="2"/>
</dbReference>
<dbReference type="InterPro" id="IPR016039">
    <property type="entry name" value="Thiolase-like"/>
</dbReference>
<dbReference type="EMBL" id="NOWI01000002">
    <property type="protein sequence ID" value="RFT46304.1"/>
    <property type="molecule type" value="Genomic_DNA"/>
</dbReference>
<dbReference type="Pfam" id="PF00109">
    <property type="entry name" value="ketoacyl-synt"/>
    <property type="match status" value="1"/>
</dbReference>
<dbReference type="InterPro" id="IPR014031">
    <property type="entry name" value="Ketoacyl_synth_C"/>
</dbReference>
<dbReference type="Proteomes" id="UP000259211">
    <property type="component" value="Unassembled WGS sequence"/>
</dbReference>
<gene>
    <name evidence="5" type="ORF">CHT91_01680</name>
</gene>
<proteinExistence type="inferred from homology"/>
<dbReference type="AlphaFoldDB" id="A0A3E2DLY1"/>
<protein>
    <recommendedName>
        <fullName evidence="4">Ketosynthase family 3 (KS3) domain-containing protein</fullName>
    </recommendedName>
</protein>
<dbReference type="RefSeq" id="WP_117188451.1">
    <property type="nucleotide sequence ID" value="NZ_JAQDJS010000020.1"/>
</dbReference>
<reference evidence="5 6" key="1">
    <citation type="submission" date="2017-07" db="EMBL/GenBank/DDBJ databases">
        <authorList>
            <person name="Sun Z.S."/>
            <person name="Albrecht U."/>
            <person name="Echele G."/>
            <person name="Lee C.C."/>
        </authorList>
    </citation>
    <scope>NUCLEOTIDE SEQUENCE [LARGE SCALE GENOMIC DNA]</scope>
    <source>
        <strain evidence="5 6">P16-029</strain>
    </source>
</reference>
<feature type="domain" description="Ketosynthase family 3 (KS3)" evidence="4">
    <location>
        <begin position="2"/>
        <end position="396"/>
    </location>
</feature>
<comment type="caution">
    <text evidence="5">The sequence shown here is derived from an EMBL/GenBank/DDBJ whole genome shotgun (WGS) entry which is preliminary data.</text>
</comment>
<dbReference type="PANTHER" id="PTHR11712:SF336">
    <property type="entry name" value="3-OXOACYL-[ACYL-CARRIER-PROTEIN] SYNTHASE, MITOCHONDRIAL"/>
    <property type="match status" value="1"/>
</dbReference>
<evidence type="ECO:0000256" key="3">
    <source>
        <dbReference type="RuleBase" id="RU003694"/>
    </source>
</evidence>